<dbReference type="Gene3D" id="3.80.10.10">
    <property type="entry name" value="Ribonuclease Inhibitor"/>
    <property type="match status" value="2"/>
</dbReference>
<evidence type="ECO:0000259" key="2">
    <source>
        <dbReference type="Pfam" id="PF12898"/>
    </source>
</evidence>
<keyword evidence="5" id="KW-1185">Reference proteome</keyword>
<accession>A0A4Q4SQD2</accession>
<feature type="region of interest" description="Disordered" evidence="1">
    <location>
        <begin position="231"/>
        <end position="345"/>
    </location>
</feature>
<evidence type="ECO:0000313" key="4">
    <source>
        <dbReference type="EMBL" id="RYO72811.1"/>
    </source>
</evidence>
<dbReference type="PANTHER" id="PTHR13318">
    <property type="entry name" value="PARTNER OF PAIRED, ISOFORM B-RELATED"/>
    <property type="match status" value="1"/>
</dbReference>
<name>A0A4Q4SQD2_9PLEO</name>
<evidence type="ECO:0000313" key="5">
    <source>
        <dbReference type="Proteomes" id="UP000293823"/>
    </source>
</evidence>
<dbReference type="GO" id="GO:0031146">
    <property type="term" value="P:SCF-dependent proteasomal ubiquitin-dependent protein catabolic process"/>
    <property type="evidence" value="ECO:0007669"/>
    <property type="project" value="TreeGrafter"/>
</dbReference>
<dbReference type="AlphaFoldDB" id="A0A4Q4SQD2"/>
<dbReference type="SMART" id="SM00367">
    <property type="entry name" value="LRR_CC"/>
    <property type="match status" value="3"/>
</dbReference>
<comment type="caution">
    <text evidence="4">The sequence shown here is derived from an EMBL/GenBank/DDBJ whole genome shotgun (WGS) entry which is preliminary data.</text>
</comment>
<dbReference type="Proteomes" id="UP000293823">
    <property type="component" value="Unassembled WGS sequence"/>
</dbReference>
<gene>
    <name evidence="4" type="ORF">AA0113_g686</name>
</gene>
<feature type="compositionally biased region" description="Polar residues" evidence="1">
    <location>
        <begin position="231"/>
        <end position="243"/>
    </location>
</feature>
<dbReference type="InterPro" id="IPR006553">
    <property type="entry name" value="Leu-rich_rpt_Cys-con_subtyp"/>
</dbReference>
<dbReference type="GO" id="GO:0019005">
    <property type="term" value="C:SCF ubiquitin ligase complex"/>
    <property type="evidence" value="ECO:0007669"/>
    <property type="project" value="TreeGrafter"/>
</dbReference>
<dbReference type="Pfam" id="PF12898">
    <property type="entry name" value="Stc1"/>
    <property type="match status" value="1"/>
</dbReference>
<reference evidence="5" key="1">
    <citation type="journal article" date="2019" name="bioRxiv">
        <title>Genomics, evolutionary history and diagnostics of the Alternaria alternata species group including apple and Asian pear pathotypes.</title>
        <authorList>
            <person name="Armitage A.D."/>
            <person name="Cockerton H.M."/>
            <person name="Sreenivasaprasad S."/>
            <person name="Woodhall J.W."/>
            <person name="Lane C.R."/>
            <person name="Harrison R.J."/>
            <person name="Clarkson J.P."/>
        </authorList>
    </citation>
    <scope>NUCLEOTIDE SEQUENCE [LARGE SCALE GENOMIC DNA]</scope>
    <source>
        <strain evidence="5">RGR 97.0016</strain>
    </source>
</reference>
<dbReference type="EMBL" id="PEJP01000002">
    <property type="protein sequence ID" value="RYO72811.1"/>
    <property type="molecule type" value="Genomic_DNA"/>
</dbReference>
<dbReference type="SUPFAM" id="SSF52047">
    <property type="entry name" value="RNI-like"/>
    <property type="match status" value="1"/>
</dbReference>
<feature type="domain" description="DNA repair protein rhp7 treble clef" evidence="3">
    <location>
        <begin position="464"/>
        <end position="500"/>
    </location>
</feature>
<evidence type="ECO:0000256" key="1">
    <source>
        <dbReference type="SAM" id="MobiDB-lite"/>
    </source>
</evidence>
<feature type="compositionally biased region" description="Basic residues" evidence="1">
    <location>
        <begin position="426"/>
        <end position="442"/>
    </location>
</feature>
<dbReference type="Pfam" id="PF23550">
    <property type="entry name" value="zf_Tbcl_Rhp7"/>
    <property type="match status" value="1"/>
</dbReference>
<feature type="compositionally biased region" description="Acidic residues" evidence="1">
    <location>
        <begin position="309"/>
        <end position="324"/>
    </location>
</feature>
<dbReference type="OrthoDB" id="1924287at2759"/>
<dbReference type="FunFam" id="3.80.10.10:FF:000601">
    <property type="entry name" value="DNA repair protein Rad7, protein"/>
    <property type="match status" value="1"/>
</dbReference>
<dbReference type="InterPro" id="IPR032675">
    <property type="entry name" value="LRR_dom_sf"/>
</dbReference>
<evidence type="ECO:0000259" key="3">
    <source>
        <dbReference type="Pfam" id="PF23550"/>
    </source>
</evidence>
<feature type="compositionally biased region" description="Acidic residues" evidence="1">
    <location>
        <begin position="392"/>
        <end position="402"/>
    </location>
</feature>
<feature type="domain" description="Stc1" evidence="2">
    <location>
        <begin position="28"/>
        <end position="107"/>
    </location>
</feature>
<feature type="region of interest" description="Disordered" evidence="1">
    <location>
        <begin position="366"/>
        <end position="449"/>
    </location>
</feature>
<organism evidence="4 5">
    <name type="scientific">Alternaria arborescens</name>
    <dbReference type="NCBI Taxonomy" id="156630"/>
    <lineage>
        <taxon>Eukaryota</taxon>
        <taxon>Fungi</taxon>
        <taxon>Dikarya</taxon>
        <taxon>Ascomycota</taxon>
        <taxon>Pezizomycotina</taxon>
        <taxon>Dothideomycetes</taxon>
        <taxon>Pleosporomycetidae</taxon>
        <taxon>Pleosporales</taxon>
        <taxon>Pleosporineae</taxon>
        <taxon>Pleosporaceae</taxon>
        <taxon>Alternaria</taxon>
        <taxon>Alternaria sect. Alternaria</taxon>
    </lineage>
</organism>
<dbReference type="InterPro" id="IPR056451">
    <property type="entry name" value="Znf_Tbcl_Rhp7"/>
</dbReference>
<feature type="region of interest" description="Disordered" evidence="1">
    <location>
        <begin position="146"/>
        <end position="171"/>
    </location>
</feature>
<dbReference type="InterPro" id="IPR024630">
    <property type="entry name" value="Stc1"/>
</dbReference>
<proteinExistence type="predicted"/>
<feature type="compositionally biased region" description="Polar residues" evidence="1">
    <location>
        <begin position="252"/>
        <end position="263"/>
    </location>
</feature>
<sequence>MGGSRNMHAYNQDEIDRLKGIPLPIKIKCGRCQKNLPQAKYSTKQLTDARWQIKNSAKIYKAINCQACTGQQKVEVECTMCGKTKGLEEFAKSQRAKPDTAKCFKCIEAQLTDEAVDEDRYENLENAFLPADHSNGQYPEYFSSATTDTSSNYGDDEWQTVNGGDRRPKHKEMADGGIALSADFQEAMSMAGSADESLIETEYTYAAAAGHGKGNSDGGWSEQRTKLWHTKSNAAPSTSSGFNPNAYRRPASSVTGSDLSFASSVAEHSDISDVRPSGWAKIRAAPRGPPMMPMGDIARQTGSDLGAWDSDDDEEENDEDDDDDKIMTGRRPRGAGRGAGIRGPHSALTDFLAANNISAAEIRDSYQQRVRQAEQDAGEAEDNGEGPSNAGEEGEDVEEDLQAESSAMAAERSRKRKRNQEEAIAKIKKGKAAKKASKKKKKGSEDDSDFEDVMDMYKKAKPLPGQLENCEICNKRFTVTPYSKAGPEGGLLCTPCGKEMVKDAKAEKKAAKPVVRKGRRKIESNRLDGMTVRGPKTLQQLCIEKLAKHSEDIDELGEMPEGIMNRISEIFSKKRAMNSNTMKLFLQPDMQSVAIHEAAYLETEDYDQIFAVCPYVKRLSLRNCCQFKDSNIDYMNEKAKALEEIQLLGANLVSNDKWAELFIARGQDLKTLKVEWLDAAFDDQVVEALTTFCPNLERLKIERCKKIGPDSIDAIAHLKHLKHLTLRFYDPITREKLVHLVNSVGANLRTLCLEHFLDNTTDPTDDVLETIHNKCHQLSKFRFTENNECTDTGYVNLFSSWDNPPLHYIDVNSTRDMDNSNPDGPEDEPIGLASNGFRALMTHSGSRLEFLDISSCRHISHTTFTEVFDGIKQYPHLREINLSFCPVVDTQIVAGVFRSCPAIKKVVTFGCFQVNDVVVPRGIVLIGAPKAQDQIEQFGELVLDYQKEIEEERGQMRAAGRIIPVVG</sequence>
<protein>
    <submittedName>
        <fullName evidence="4">Uncharacterized protein</fullName>
    </submittedName>
</protein>